<proteinExistence type="predicted"/>
<keyword evidence="7" id="KW-1185">Reference proteome</keyword>
<evidence type="ECO:0000256" key="4">
    <source>
        <dbReference type="ARBA" id="ARBA00023002"/>
    </source>
</evidence>
<reference evidence="7" key="1">
    <citation type="journal article" date="2017" name="BMC Genomics">
        <title>Gapless genome assembly of Colletotrichum higginsianum reveals chromosome structure and association of transposable elements with secondary metabolite gene clusters.</title>
        <authorList>
            <person name="Dallery J.-F."/>
            <person name="Lapalu N."/>
            <person name="Zampounis A."/>
            <person name="Pigne S."/>
            <person name="Luyten I."/>
            <person name="Amselem J."/>
            <person name="Wittenberg A.H.J."/>
            <person name="Zhou S."/>
            <person name="de Queiroz M.V."/>
            <person name="Robin G.P."/>
            <person name="Auger A."/>
            <person name="Hainaut M."/>
            <person name="Henrissat B."/>
            <person name="Kim K.-T."/>
            <person name="Lee Y.-H."/>
            <person name="Lespinet O."/>
            <person name="Schwartz D.C."/>
            <person name="Thon M.R."/>
            <person name="O'Connell R.J."/>
        </authorList>
    </citation>
    <scope>NUCLEOTIDE SEQUENCE [LARGE SCALE GENOMIC DNA]</scope>
    <source>
        <strain evidence="7">IMI 349063</strain>
    </source>
</reference>
<keyword evidence="1" id="KW-0596">Phosphopantetheine</keyword>
<evidence type="ECO:0000256" key="2">
    <source>
        <dbReference type="ARBA" id="ARBA00022553"/>
    </source>
</evidence>
<dbReference type="Pfam" id="PF08659">
    <property type="entry name" value="KR"/>
    <property type="match status" value="1"/>
</dbReference>
<dbReference type="GO" id="GO:0044550">
    <property type="term" value="P:secondary metabolite biosynthetic process"/>
    <property type="evidence" value="ECO:0007669"/>
    <property type="project" value="TreeGrafter"/>
</dbReference>
<comment type="caution">
    <text evidence="6">The sequence shown here is derived from an EMBL/GenBank/DDBJ whole genome shotgun (WGS) entry which is preliminary data.</text>
</comment>
<accession>A0A1B7YCA0</accession>
<sequence>MYSMVGAAGVLGLSLCKWALKNGAKHLVITSCNPSVDPIFLSETQRLGASVRVLLIDVTSQESVEGVAQCAMLLQDRLLLDMSSDELNGTLAAKVEGTEILDFEFSQFEPSSAQQGDKPDFFVMLSSSASTTNYHIGNLFITSLAAARRAHGLAGSVIHIGHITGVGYIVKSKERTNHLVEHFDAIRLMRLSETDVHYAFAQAMRGGRLGSAILLNIALGIEPPTKPVPAGEVEGLESRIHWLRDPRLGDMTPVILLHGSDQAAAGGDATAAGGSVRQWVEMQRVKRKRL</sequence>
<dbReference type="EMBL" id="LTAN01000004">
    <property type="protein sequence ID" value="OBR09657.1"/>
    <property type="molecule type" value="Genomic_DNA"/>
</dbReference>
<dbReference type="Gene3D" id="3.40.50.720">
    <property type="entry name" value="NAD(P)-binding Rossmann-like Domain"/>
    <property type="match status" value="1"/>
</dbReference>
<dbReference type="SUPFAM" id="SSF51735">
    <property type="entry name" value="NAD(P)-binding Rossmann-fold domains"/>
    <property type="match status" value="1"/>
</dbReference>
<dbReference type="SMART" id="SM00822">
    <property type="entry name" value="PKS_KR"/>
    <property type="match status" value="1"/>
</dbReference>
<organism evidence="6 7">
    <name type="scientific">Colletotrichum higginsianum (strain IMI 349063)</name>
    <name type="common">Crucifer anthracnose fungus</name>
    <dbReference type="NCBI Taxonomy" id="759273"/>
    <lineage>
        <taxon>Eukaryota</taxon>
        <taxon>Fungi</taxon>
        <taxon>Dikarya</taxon>
        <taxon>Ascomycota</taxon>
        <taxon>Pezizomycotina</taxon>
        <taxon>Sordariomycetes</taxon>
        <taxon>Hypocreomycetidae</taxon>
        <taxon>Glomerellales</taxon>
        <taxon>Glomerellaceae</taxon>
        <taxon>Colletotrichum</taxon>
        <taxon>Colletotrichum destructivum species complex</taxon>
    </lineage>
</organism>
<evidence type="ECO:0000313" key="6">
    <source>
        <dbReference type="EMBL" id="OBR09657.1"/>
    </source>
</evidence>
<dbReference type="InterPro" id="IPR036291">
    <property type="entry name" value="NAD(P)-bd_dom_sf"/>
</dbReference>
<evidence type="ECO:0000256" key="3">
    <source>
        <dbReference type="ARBA" id="ARBA00022679"/>
    </source>
</evidence>
<dbReference type="GO" id="GO:0016491">
    <property type="term" value="F:oxidoreductase activity"/>
    <property type="evidence" value="ECO:0007669"/>
    <property type="project" value="UniProtKB-KW"/>
</dbReference>
<keyword evidence="4" id="KW-0560">Oxidoreductase</keyword>
<dbReference type="OrthoDB" id="5245411at2759"/>
<evidence type="ECO:0000256" key="1">
    <source>
        <dbReference type="ARBA" id="ARBA00022450"/>
    </source>
</evidence>
<keyword evidence="3" id="KW-0808">Transferase</keyword>
<feature type="domain" description="Ketoreductase" evidence="5">
    <location>
        <begin position="5"/>
        <end position="166"/>
    </location>
</feature>
<dbReference type="InterPro" id="IPR057326">
    <property type="entry name" value="KR_dom"/>
</dbReference>
<protein>
    <submittedName>
        <fullName evidence="6">Hybrid nrps pks</fullName>
    </submittedName>
</protein>
<dbReference type="GeneID" id="28864431"/>
<name>A0A1B7YCA0_COLHI</name>
<gene>
    <name evidence="6" type="ORF">CH63R_05349</name>
</gene>
<dbReference type="InterPro" id="IPR050091">
    <property type="entry name" value="PKS_NRPS_Biosynth_Enz"/>
</dbReference>
<dbReference type="PANTHER" id="PTHR43775">
    <property type="entry name" value="FATTY ACID SYNTHASE"/>
    <property type="match status" value="1"/>
</dbReference>
<keyword evidence="2" id="KW-0597">Phosphoprotein</keyword>
<dbReference type="VEuPathDB" id="FungiDB:CH63R_05349"/>
<dbReference type="GO" id="GO:0006633">
    <property type="term" value="P:fatty acid biosynthetic process"/>
    <property type="evidence" value="ECO:0007669"/>
    <property type="project" value="TreeGrafter"/>
</dbReference>
<dbReference type="GO" id="GO:0004312">
    <property type="term" value="F:fatty acid synthase activity"/>
    <property type="evidence" value="ECO:0007669"/>
    <property type="project" value="TreeGrafter"/>
</dbReference>
<dbReference type="PANTHER" id="PTHR43775:SF20">
    <property type="entry name" value="HYBRID PKS-NRPS SYNTHETASE APDA"/>
    <property type="match status" value="1"/>
</dbReference>
<evidence type="ECO:0000259" key="5">
    <source>
        <dbReference type="SMART" id="SM00822"/>
    </source>
</evidence>
<dbReference type="InterPro" id="IPR013968">
    <property type="entry name" value="PKS_KR"/>
</dbReference>
<dbReference type="Proteomes" id="UP000092177">
    <property type="component" value="Chromosome 4"/>
</dbReference>
<dbReference type="KEGG" id="chig:CH63R_05349"/>
<dbReference type="RefSeq" id="XP_018158174.1">
    <property type="nucleotide sequence ID" value="XM_018300324.1"/>
</dbReference>
<evidence type="ECO:0000313" key="7">
    <source>
        <dbReference type="Proteomes" id="UP000092177"/>
    </source>
</evidence>
<dbReference type="AlphaFoldDB" id="A0A1B7YCA0"/>